<sequence>MVIMGTDDQFPLTFEHQRSERKPIWIGHPRRRKPTATRSNGTGDEIAGDFGDKRDTFIDLEIKDQYVVFERKDM</sequence>
<proteinExistence type="predicted"/>
<gene>
    <name evidence="2" type="ORF">CEXT_127031</name>
</gene>
<comment type="caution">
    <text evidence="2">The sequence shown here is derived from an EMBL/GenBank/DDBJ whole genome shotgun (WGS) entry which is preliminary data.</text>
</comment>
<evidence type="ECO:0000313" key="3">
    <source>
        <dbReference type="Proteomes" id="UP001054945"/>
    </source>
</evidence>
<evidence type="ECO:0000256" key="1">
    <source>
        <dbReference type="SAM" id="MobiDB-lite"/>
    </source>
</evidence>
<keyword evidence="3" id="KW-1185">Reference proteome</keyword>
<evidence type="ECO:0000313" key="2">
    <source>
        <dbReference type="EMBL" id="GIZ01122.1"/>
    </source>
</evidence>
<reference evidence="2 3" key="1">
    <citation type="submission" date="2021-06" db="EMBL/GenBank/DDBJ databases">
        <title>Caerostris extrusa draft genome.</title>
        <authorList>
            <person name="Kono N."/>
            <person name="Arakawa K."/>
        </authorList>
    </citation>
    <scope>NUCLEOTIDE SEQUENCE [LARGE SCALE GENOMIC DNA]</scope>
</reference>
<name>A0AAV4Y1C6_CAEEX</name>
<dbReference type="EMBL" id="BPLR01001257">
    <property type="protein sequence ID" value="GIZ01122.1"/>
    <property type="molecule type" value="Genomic_DNA"/>
</dbReference>
<protein>
    <submittedName>
        <fullName evidence="2">Uncharacterized protein</fullName>
    </submittedName>
</protein>
<dbReference type="AlphaFoldDB" id="A0AAV4Y1C6"/>
<organism evidence="2 3">
    <name type="scientific">Caerostris extrusa</name>
    <name type="common">Bark spider</name>
    <name type="synonym">Caerostris bankana</name>
    <dbReference type="NCBI Taxonomy" id="172846"/>
    <lineage>
        <taxon>Eukaryota</taxon>
        <taxon>Metazoa</taxon>
        <taxon>Ecdysozoa</taxon>
        <taxon>Arthropoda</taxon>
        <taxon>Chelicerata</taxon>
        <taxon>Arachnida</taxon>
        <taxon>Araneae</taxon>
        <taxon>Araneomorphae</taxon>
        <taxon>Entelegynae</taxon>
        <taxon>Araneoidea</taxon>
        <taxon>Araneidae</taxon>
        <taxon>Caerostris</taxon>
    </lineage>
</organism>
<feature type="region of interest" description="Disordered" evidence="1">
    <location>
        <begin position="21"/>
        <end position="49"/>
    </location>
</feature>
<dbReference type="Proteomes" id="UP001054945">
    <property type="component" value="Unassembled WGS sequence"/>
</dbReference>
<accession>A0AAV4Y1C6</accession>